<dbReference type="GO" id="GO:0006310">
    <property type="term" value="P:DNA recombination"/>
    <property type="evidence" value="ECO:0007669"/>
    <property type="project" value="UniProtKB-KW"/>
</dbReference>
<comment type="similarity">
    <text evidence="1">Belongs to the 'phage' integrase family.</text>
</comment>
<evidence type="ECO:0000256" key="1">
    <source>
        <dbReference type="ARBA" id="ARBA00008857"/>
    </source>
</evidence>
<dbReference type="PANTHER" id="PTHR30349">
    <property type="entry name" value="PHAGE INTEGRASE-RELATED"/>
    <property type="match status" value="1"/>
</dbReference>
<evidence type="ECO:0000313" key="6">
    <source>
        <dbReference type="EMBL" id="OCX24396.1"/>
    </source>
</evidence>
<dbReference type="EMBL" id="MDEN01000055">
    <property type="protein sequence ID" value="OCX24396.1"/>
    <property type="molecule type" value="Genomic_DNA"/>
</dbReference>
<dbReference type="RefSeq" id="WP_065987508.1">
    <property type="nucleotide sequence ID" value="NZ_MDEN01000055.1"/>
</dbReference>
<sequence>MARLESIKYHASHARIELDKVHWEQSEEITVHDLPALFWKTCMPWREANSWLREQVIANGKDVKTALSQAYALQHYASWLEKESLDWKYFPTRRDERCLLRYRGYLIAEMNAGNIAPSTAKTRMNQVIHFYRWVKKCGLIPSAAKLWTDKKITITTQSITGFERTLQIESSDLSIPNAGKRGIELEDGVFPVSAEDRERVLDIAEKYCPVELYYMLLLGFHSGMRIQTICDLKIKNLLMATQHPVRDKTFLVRVGPTASPPVRTKYNISGLIEIPALLLATLITYSNCTRRAKREVQAKKANKDFLFLTSRGNSYAQRGTTTSPAVNVAMDDLRKKGLSRGLAVMHGFSFHRSRATFATEYTKVALSIDPKHALTMVKNALLHKNESTTLRYIRFVESTPIKAEANNRFTREFLGRYYDN</sequence>
<dbReference type="AlphaFoldDB" id="A0A1C2EBK4"/>
<dbReference type="Proteomes" id="UP000095143">
    <property type="component" value="Unassembled WGS sequence"/>
</dbReference>
<dbReference type="InterPro" id="IPR010998">
    <property type="entry name" value="Integrase_recombinase_N"/>
</dbReference>
<dbReference type="InterPro" id="IPR002104">
    <property type="entry name" value="Integrase_catalytic"/>
</dbReference>
<evidence type="ECO:0000313" key="7">
    <source>
        <dbReference type="Proteomes" id="UP000095143"/>
    </source>
</evidence>
<evidence type="ECO:0000259" key="5">
    <source>
        <dbReference type="Pfam" id="PF00589"/>
    </source>
</evidence>
<dbReference type="OrthoDB" id="8823540at2"/>
<gene>
    <name evidence="6" type="ORF">BBI10_06240</name>
</gene>
<keyword evidence="2" id="KW-0229">DNA integration</keyword>
<evidence type="ECO:0000256" key="2">
    <source>
        <dbReference type="ARBA" id="ARBA00022908"/>
    </source>
</evidence>
<dbReference type="CDD" id="cd00397">
    <property type="entry name" value="DNA_BRE_C"/>
    <property type="match status" value="1"/>
</dbReference>
<feature type="domain" description="Tyr recombinase" evidence="5">
    <location>
        <begin position="195"/>
        <end position="394"/>
    </location>
</feature>
<keyword evidence="4" id="KW-0233">DNA recombination</keyword>
<organism evidence="6 7">
    <name type="scientific">Pseudomonas graminis</name>
    <dbReference type="NCBI Taxonomy" id="158627"/>
    <lineage>
        <taxon>Bacteria</taxon>
        <taxon>Pseudomonadati</taxon>
        <taxon>Pseudomonadota</taxon>
        <taxon>Gammaproteobacteria</taxon>
        <taxon>Pseudomonadales</taxon>
        <taxon>Pseudomonadaceae</taxon>
        <taxon>Pseudomonas</taxon>
    </lineage>
</organism>
<dbReference type="Gene3D" id="1.10.443.10">
    <property type="entry name" value="Intergrase catalytic core"/>
    <property type="match status" value="1"/>
</dbReference>
<dbReference type="GO" id="GO:0015074">
    <property type="term" value="P:DNA integration"/>
    <property type="evidence" value="ECO:0007669"/>
    <property type="project" value="UniProtKB-KW"/>
</dbReference>
<name>A0A1C2EBK4_9PSED</name>
<dbReference type="GO" id="GO:0003677">
    <property type="term" value="F:DNA binding"/>
    <property type="evidence" value="ECO:0007669"/>
    <property type="project" value="UniProtKB-KW"/>
</dbReference>
<evidence type="ECO:0000256" key="3">
    <source>
        <dbReference type="ARBA" id="ARBA00023125"/>
    </source>
</evidence>
<proteinExistence type="inferred from homology"/>
<keyword evidence="3" id="KW-0238">DNA-binding</keyword>
<evidence type="ECO:0000256" key="4">
    <source>
        <dbReference type="ARBA" id="ARBA00023172"/>
    </source>
</evidence>
<dbReference type="InterPro" id="IPR050090">
    <property type="entry name" value="Tyrosine_recombinase_XerCD"/>
</dbReference>
<dbReference type="InterPro" id="IPR011010">
    <property type="entry name" value="DNA_brk_join_enz"/>
</dbReference>
<comment type="caution">
    <text evidence="6">The sequence shown here is derived from an EMBL/GenBank/DDBJ whole genome shotgun (WGS) entry which is preliminary data.</text>
</comment>
<protein>
    <recommendedName>
        <fullName evidence="5">Tyr recombinase domain-containing protein</fullName>
    </recommendedName>
</protein>
<dbReference type="Pfam" id="PF00589">
    <property type="entry name" value="Phage_integrase"/>
    <property type="match status" value="1"/>
</dbReference>
<dbReference type="SUPFAM" id="SSF56349">
    <property type="entry name" value="DNA breaking-rejoining enzymes"/>
    <property type="match status" value="1"/>
</dbReference>
<dbReference type="InterPro" id="IPR013762">
    <property type="entry name" value="Integrase-like_cat_sf"/>
</dbReference>
<reference evidence="6 7" key="1">
    <citation type="submission" date="2016-08" db="EMBL/GenBank/DDBJ databases">
        <title>Whole genome sequence of Pseudomonas graminis strain UASWS1507, a potential biological control agent for agriculture.</title>
        <authorList>
            <person name="Crovadore J."/>
            <person name="Calmin G."/>
            <person name="Chablais R."/>
            <person name="Cochard B."/>
            <person name="Lefort F."/>
        </authorList>
    </citation>
    <scope>NUCLEOTIDE SEQUENCE [LARGE SCALE GENOMIC DNA]</scope>
    <source>
        <strain evidence="6 7">UASWS1507</strain>
    </source>
</reference>
<dbReference type="Gene3D" id="1.10.150.130">
    <property type="match status" value="1"/>
</dbReference>
<dbReference type="PANTHER" id="PTHR30349:SF64">
    <property type="entry name" value="PROPHAGE INTEGRASE INTD-RELATED"/>
    <property type="match status" value="1"/>
</dbReference>
<accession>A0A1C2EBK4</accession>